<dbReference type="Proteomes" id="UP000033188">
    <property type="component" value="Chromosome 1"/>
</dbReference>
<dbReference type="PANTHER" id="PTHR43320">
    <property type="entry name" value="SUGAR KINASE"/>
    <property type="match status" value="1"/>
</dbReference>
<proteinExistence type="inferred from homology"/>
<evidence type="ECO:0000313" key="6">
    <source>
        <dbReference type="EMBL" id="CDR93725.1"/>
    </source>
</evidence>
<dbReference type="InterPro" id="IPR011611">
    <property type="entry name" value="PfkB_dom"/>
</dbReference>
<name>A0A061D7M9_BABBI</name>
<feature type="signal peptide" evidence="4">
    <location>
        <begin position="1"/>
        <end position="23"/>
    </location>
</feature>
<keyword evidence="7" id="KW-1185">Reference proteome</keyword>
<dbReference type="KEGG" id="bbig:BBBOND_0100540"/>
<dbReference type="GO" id="GO:0016301">
    <property type="term" value="F:kinase activity"/>
    <property type="evidence" value="ECO:0007669"/>
    <property type="project" value="UniProtKB-KW"/>
</dbReference>
<dbReference type="InterPro" id="IPR029056">
    <property type="entry name" value="Ribokinase-like"/>
</dbReference>
<evidence type="ECO:0000256" key="1">
    <source>
        <dbReference type="ARBA" id="ARBA00010688"/>
    </source>
</evidence>
<evidence type="ECO:0000256" key="3">
    <source>
        <dbReference type="ARBA" id="ARBA00022777"/>
    </source>
</evidence>
<dbReference type="Pfam" id="PF00294">
    <property type="entry name" value="PfkB"/>
    <property type="match status" value="1"/>
</dbReference>
<evidence type="ECO:0000313" key="7">
    <source>
        <dbReference type="Proteomes" id="UP000033188"/>
    </source>
</evidence>
<evidence type="ECO:0000259" key="5">
    <source>
        <dbReference type="Pfam" id="PF00294"/>
    </source>
</evidence>
<dbReference type="RefSeq" id="XP_012765911.1">
    <property type="nucleotide sequence ID" value="XM_012910457.1"/>
</dbReference>
<evidence type="ECO:0000256" key="4">
    <source>
        <dbReference type="SAM" id="SignalP"/>
    </source>
</evidence>
<reference evidence="7" key="1">
    <citation type="journal article" date="2014" name="Nucleic Acids Res.">
        <title>The evolutionary dynamics of variant antigen genes in Babesia reveal a history of genomic innovation underlying host-parasite interaction.</title>
        <authorList>
            <person name="Jackson A.P."/>
            <person name="Otto T.D."/>
            <person name="Darby A."/>
            <person name="Ramaprasad A."/>
            <person name="Xia D."/>
            <person name="Echaide I.E."/>
            <person name="Farber M."/>
            <person name="Gahlot S."/>
            <person name="Gamble J."/>
            <person name="Gupta D."/>
            <person name="Gupta Y."/>
            <person name="Jackson L."/>
            <person name="Malandrin L."/>
            <person name="Malas T.B."/>
            <person name="Moussa E."/>
            <person name="Nair M."/>
            <person name="Reid A.J."/>
            <person name="Sanders M."/>
            <person name="Sharma J."/>
            <person name="Tracey A."/>
            <person name="Quail M.A."/>
            <person name="Weir W."/>
            <person name="Wastling J.M."/>
            <person name="Hall N."/>
            <person name="Willadsen P."/>
            <person name="Lingelbach K."/>
            <person name="Shiels B."/>
            <person name="Tait A."/>
            <person name="Berriman M."/>
            <person name="Allred D.R."/>
            <person name="Pain A."/>
        </authorList>
    </citation>
    <scope>NUCLEOTIDE SEQUENCE [LARGE SCALE GENOMIC DNA]</scope>
    <source>
        <strain evidence="7">Bond</strain>
    </source>
</reference>
<organism evidence="6 7">
    <name type="scientific">Babesia bigemina</name>
    <dbReference type="NCBI Taxonomy" id="5866"/>
    <lineage>
        <taxon>Eukaryota</taxon>
        <taxon>Sar</taxon>
        <taxon>Alveolata</taxon>
        <taxon>Apicomplexa</taxon>
        <taxon>Aconoidasida</taxon>
        <taxon>Piroplasmida</taxon>
        <taxon>Babesiidae</taxon>
        <taxon>Babesia</taxon>
    </lineage>
</organism>
<dbReference type="OrthoDB" id="415590at2759"/>
<keyword evidence="2" id="KW-0808">Transferase</keyword>
<dbReference type="EMBL" id="LK391707">
    <property type="protein sequence ID" value="CDR93725.1"/>
    <property type="molecule type" value="Genomic_DNA"/>
</dbReference>
<comment type="similarity">
    <text evidence="1">Belongs to the carbohydrate kinase PfkB family.</text>
</comment>
<accession>A0A061D7M9</accession>
<dbReference type="Gene3D" id="3.40.1190.20">
    <property type="match status" value="1"/>
</dbReference>
<dbReference type="PANTHER" id="PTHR43320:SF3">
    <property type="entry name" value="CARBOHYDRATE KINASE PFKB DOMAIN-CONTAINING PROTEIN"/>
    <property type="match status" value="1"/>
</dbReference>
<evidence type="ECO:0000256" key="2">
    <source>
        <dbReference type="ARBA" id="ARBA00022679"/>
    </source>
</evidence>
<keyword evidence="4" id="KW-0732">Signal</keyword>
<feature type="chain" id="PRO_5001595531" evidence="4">
    <location>
        <begin position="24"/>
        <end position="365"/>
    </location>
</feature>
<dbReference type="AlphaFoldDB" id="A0A061D7M9"/>
<dbReference type="GeneID" id="24562266"/>
<dbReference type="STRING" id="5866.A0A061D7M9"/>
<dbReference type="VEuPathDB" id="PiroplasmaDB:BBBOND_0100540"/>
<dbReference type="SUPFAM" id="SSF53613">
    <property type="entry name" value="Ribokinase-like"/>
    <property type="match status" value="1"/>
</dbReference>
<sequence>MNASIVFAAVAGVFAASFSSADAFLLNGTEVMEDGPTSILFAGDAFMSIGARVSNEILEQFNTARDDKTKPVHELFEAIETKSDILYERPGDLSATAALVYSKLGGQVGFIGIVGDDDMGDKFNDYMGDNDVEVRTIRRGGNYTSRLYSLVDENGSYNVFKAVGACDTVSAADVDPFLMDYYDFFAVTTDMLRTAGRTGFTAKMVDAAINRGQKIITILTDVVFGDYDSEMLKVILHNSEYVVGSMEQFIAIYKVSSRDEVADILHEKTSGDEPDHEVMLVTLGAEGFALFYDSEYIYVPAPEVAVQRADADDYFIGAMLYGMLNGRKLAETIQYARAVVTDVCSDISAPLSDNFYNLITDIPRI</sequence>
<dbReference type="InterPro" id="IPR052700">
    <property type="entry name" value="Carb_kinase_PfkB-like"/>
</dbReference>
<keyword evidence="3 6" id="KW-0418">Kinase</keyword>
<gene>
    <name evidence="6" type="ORF">BBBOND_0100540</name>
</gene>
<protein>
    <submittedName>
        <fullName evidence="6">Ribokinase like superfamily protein, putative</fullName>
    </submittedName>
</protein>
<feature type="domain" description="Carbohydrate kinase PfkB" evidence="5">
    <location>
        <begin position="96"/>
        <end position="339"/>
    </location>
</feature>